<protein>
    <recommendedName>
        <fullName evidence="3">CBM20 domain-containing protein</fullName>
    </recommendedName>
</protein>
<feature type="region of interest" description="Disordered" evidence="2">
    <location>
        <begin position="969"/>
        <end position="990"/>
    </location>
</feature>
<evidence type="ECO:0000259" key="3">
    <source>
        <dbReference type="PROSITE" id="PS51166"/>
    </source>
</evidence>
<dbReference type="PANTHER" id="PTHR15048">
    <property type="entry name" value="STARCH-BINDING DOMAIN-CONTAINING PROTEIN 1"/>
    <property type="match status" value="1"/>
</dbReference>
<organism evidence="4 5">
    <name type="scientific">Carpediemonas membranifera</name>
    <dbReference type="NCBI Taxonomy" id="201153"/>
    <lineage>
        <taxon>Eukaryota</taxon>
        <taxon>Metamonada</taxon>
        <taxon>Carpediemonas-like organisms</taxon>
        <taxon>Carpediemonas</taxon>
    </lineage>
</organism>
<sequence length="1114" mass="122338">MQAFLQSPLLRMDSSRLSPLRSTLLRHPPSQTRPIMKCIAVGARYSIVAGKNTVVIYSSDNAKYVSKLEVARADRITSVAIDDDSTCHCGTAKGRIYTFTIPTGRNTAMPAPERFREGHVDAVHFIMSFRNTTRRELWTAGADNTVRVFDVGAGTKAKARVVIQRKAPMTALLQVPSVRGNTMIWASCLDGAVIVIEPKSRKVKRVIESDDTTIPLDMAFDGVHVWIATSEGSLKLYDLSGDLITAIPLPVPAKSKVARVLARPVLTGHRAPVYVAMQSGILLAVSYDSRTASYKVYKAAKAVGGFVGTESNLLIASARGHLRSFAPIMVVAGRKAANVDATHGSTVDQSAAVIDSATAGTIFQEVSPSAFDLGDEDEELTASDNIPTATPRPRHVRSNSMLAPRPPRTPLCRRASMPVITPVGNGQSFDESGASVHALRAELKDINDRAAAMERKAKLALLRASASKKLKTELQGTLAAIEKDKRALEDQKTALEARLQQAESAQFCAEEERASMKAKVVSATEENALLEARVTNAAEDKANLVERLAQAEKEREETQTDLTATQQELKMLHAEHTAAMDRHATVDAKVKQLSRAKASVETELEESRQELEFLEARVRSSAKAKSTLERRLKSTQEDLVEAEKRAVMARDDRLKMEVASSALRKELEQFNDRLTTVTAQAAKAERRVHLLAEDKAVLEARLRQANGEKAELETAVADLKSQLAWGRVRASELESTIEAIASEKRVLEVANEALKGTVGGLEERIAAIGVEYEAMKADLERRIAYLAKEKARLESKAEALSAGGVNERENLAARLGDLASQKEALEARLEEAATGSADQLSAVQAELDILRRENASLELELENAHLDGELQKNALETKLSVLTRQRDDLETRLEESQAELLLSRRDNTATRASFEQTVASLTNERDALEYQRAQSETNRQQTQTELEDILETIRVEREVLQSQMGRRAINDGHDPMEVPNANKERPASPNVKHVAAQRVVEDVRAAVAEVPVETRSYRLVTFAIHYHTYWGQSLMLAGSSPELGAWKLDRALPLRYMGDGHWGATLPLAAGTEVQYKYVAVSPSFVRWENDPAGPNHVVSVVEDVECQDQWSNL</sequence>
<dbReference type="EMBL" id="JAHDYR010000005">
    <property type="protein sequence ID" value="KAG9396630.1"/>
    <property type="molecule type" value="Genomic_DNA"/>
</dbReference>
<evidence type="ECO:0000313" key="4">
    <source>
        <dbReference type="EMBL" id="KAG9396630.1"/>
    </source>
</evidence>
<dbReference type="OrthoDB" id="568288at2759"/>
<dbReference type="GO" id="GO:0016020">
    <property type="term" value="C:membrane"/>
    <property type="evidence" value="ECO:0007669"/>
    <property type="project" value="TreeGrafter"/>
</dbReference>
<dbReference type="InterPro" id="IPR036322">
    <property type="entry name" value="WD40_repeat_dom_sf"/>
</dbReference>
<evidence type="ECO:0000313" key="5">
    <source>
        <dbReference type="Proteomes" id="UP000717585"/>
    </source>
</evidence>
<dbReference type="Gene3D" id="2.130.10.10">
    <property type="entry name" value="YVTN repeat-like/Quinoprotein amine dehydrogenase"/>
    <property type="match status" value="1"/>
</dbReference>
<reference evidence="4" key="1">
    <citation type="submission" date="2021-05" db="EMBL/GenBank/DDBJ databases">
        <title>A free-living protist that lacks canonical eukaryotic 1 DNA replication and segregation systems.</title>
        <authorList>
            <person name="Salas-Leiva D.E."/>
            <person name="Tromer E.C."/>
            <person name="Curtis B.A."/>
            <person name="Jerlstrom-Hultqvist J."/>
            <person name="Kolisko M."/>
            <person name="Yi Z."/>
            <person name="Salas-Leiva J.S."/>
            <person name="Gallot-Lavallee L."/>
            <person name="Kops G.J.P.L."/>
            <person name="Archibald J.M."/>
            <person name="Simpson A.G.B."/>
            <person name="Roger A.J."/>
        </authorList>
    </citation>
    <scope>NUCLEOTIDE SEQUENCE</scope>
    <source>
        <strain evidence="4">BICM</strain>
    </source>
</reference>
<feature type="coiled-coil region" evidence="1">
    <location>
        <begin position="436"/>
        <end position="722"/>
    </location>
</feature>
<dbReference type="InterPro" id="IPR013783">
    <property type="entry name" value="Ig-like_fold"/>
</dbReference>
<dbReference type="InterPro" id="IPR015943">
    <property type="entry name" value="WD40/YVTN_repeat-like_dom_sf"/>
</dbReference>
<dbReference type="Gene3D" id="2.60.40.10">
    <property type="entry name" value="Immunoglobulins"/>
    <property type="match status" value="1"/>
</dbReference>
<dbReference type="PANTHER" id="PTHR15048:SF0">
    <property type="entry name" value="STARCH-BINDING DOMAIN-CONTAINING PROTEIN 1"/>
    <property type="match status" value="1"/>
</dbReference>
<feature type="compositionally biased region" description="Basic and acidic residues" evidence="2">
    <location>
        <begin position="969"/>
        <end position="986"/>
    </location>
</feature>
<dbReference type="PROSITE" id="PS51166">
    <property type="entry name" value="CBM20"/>
    <property type="match status" value="1"/>
</dbReference>
<dbReference type="Proteomes" id="UP000717585">
    <property type="component" value="Unassembled WGS sequence"/>
</dbReference>
<feature type="coiled-coil region" evidence="1">
    <location>
        <begin position="776"/>
        <end position="952"/>
    </location>
</feature>
<feature type="region of interest" description="Disordered" evidence="2">
    <location>
        <begin position="382"/>
        <end position="413"/>
    </location>
</feature>
<keyword evidence="1" id="KW-0175">Coiled coil</keyword>
<accession>A0A8J6B1T9</accession>
<dbReference type="InterPro" id="IPR013784">
    <property type="entry name" value="Carb-bd-like_fold"/>
</dbReference>
<name>A0A8J6B1T9_9EUKA</name>
<dbReference type="AlphaFoldDB" id="A0A8J6B1T9"/>
<comment type="caution">
    <text evidence="4">The sequence shown here is derived from an EMBL/GenBank/DDBJ whole genome shotgun (WGS) entry which is preliminary data.</text>
</comment>
<gene>
    <name evidence="4" type="ORF">J8273_1647</name>
</gene>
<dbReference type="SUPFAM" id="SSF49452">
    <property type="entry name" value="Starch-binding domain-like"/>
    <property type="match status" value="1"/>
</dbReference>
<evidence type="ECO:0000256" key="1">
    <source>
        <dbReference type="SAM" id="Coils"/>
    </source>
</evidence>
<proteinExistence type="predicted"/>
<evidence type="ECO:0000256" key="2">
    <source>
        <dbReference type="SAM" id="MobiDB-lite"/>
    </source>
</evidence>
<keyword evidence="5" id="KW-1185">Reference proteome</keyword>
<dbReference type="GO" id="GO:2001070">
    <property type="term" value="F:starch binding"/>
    <property type="evidence" value="ECO:0007669"/>
    <property type="project" value="InterPro"/>
</dbReference>
<dbReference type="Pfam" id="PF00686">
    <property type="entry name" value="CBM_20"/>
    <property type="match status" value="1"/>
</dbReference>
<dbReference type="Gene3D" id="1.20.5.340">
    <property type="match status" value="1"/>
</dbReference>
<dbReference type="SMART" id="SM01065">
    <property type="entry name" value="CBM_2"/>
    <property type="match status" value="1"/>
</dbReference>
<dbReference type="Gene3D" id="1.10.287.1490">
    <property type="match status" value="1"/>
</dbReference>
<feature type="domain" description="CBM20" evidence="3">
    <location>
        <begin position="1012"/>
        <end position="1114"/>
    </location>
</feature>
<dbReference type="InterPro" id="IPR002044">
    <property type="entry name" value="CBM20"/>
</dbReference>
<dbReference type="SUPFAM" id="SSF50978">
    <property type="entry name" value="WD40 repeat-like"/>
    <property type="match status" value="1"/>
</dbReference>
<dbReference type="SUPFAM" id="SSF57997">
    <property type="entry name" value="Tropomyosin"/>
    <property type="match status" value="1"/>
</dbReference>